<dbReference type="EMBL" id="JANBVB010000021">
    <property type="protein sequence ID" value="KAJ2899649.1"/>
    <property type="molecule type" value="Genomic_DNA"/>
</dbReference>
<dbReference type="Proteomes" id="UP001139981">
    <property type="component" value="Unassembled WGS sequence"/>
</dbReference>
<name>A0ACC1M9L9_9FUNG</name>
<sequence length="307" mass="33682">MDFADSLNYARDLSKSPWEALEILLGCGASNQHEELGLGTIAPFSTLLSTNTEGALQLASSNSGIGIGNLESSRDISVAQLGNIGIYPETAMHKDAYWFDQGLSASCEGYVLESTSVDAENNVLSQLQALDVGVCSDTESIEVSSEDYSASIVGSESDTTAASELETFSSEQSVNSEALPDCEPNVIRGPDDMYTPRWMRGMGKAKEGLCPICYDNGVLNWKLMKCSAYWYHLNYFHGVSSLTGRPFPNPQATRVMQAGSGKQRQQGQCHICLKWVDTASTRKVCVNVPEIYWWKHIQACIKRTWDE</sequence>
<accession>A0ACC1M9L9</accession>
<reference evidence="1" key="1">
    <citation type="submission" date="2022-07" db="EMBL/GenBank/DDBJ databases">
        <title>Phylogenomic reconstructions and comparative analyses of Kickxellomycotina fungi.</title>
        <authorList>
            <person name="Reynolds N.K."/>
            <person name="Stajich J.E."/>
            <person name="Barry K."/>
            <person name="Grigoriev I.V."/>
            <person name="Crous P."/>
            <person name="Smith M.E."/>
        </authorList>
    </citation>
    <scope>NUCLEOTIDE SEQUENCE</scope>
    <source>
        <strain evidence="1">CBS 190363</strain>
    </source>
</reference>
<organism evidence="1 2">
    <name type="scientific">Coemansia aciculifera</name>
    <dbReference type="NCBI Taxonomy" id="417176"/>
    <lineage>
        <taxon>Eukaryota</taxon>
        <taxon>Fungi</taxon>
        <taxon>Fungi incertae sedis</taxon>
        <taxon>Zoopagomycota</taxon>
        <taxon>Kickxellomycotina</taxon>
        <taxon>Kickxellomycetes</taxon>
        <taxon>Kickxellales</taxon>
        <taxon>Kickxellaceae</taxon>
        <taxon>Coemansia</taxon>
    </lineage>
</organism>
<keyword evidence="2" id="KW-1185">Reference proteome</keyword>
<comment type="caution">
    <text evidence="1">The sequence shown here is derived from an EMBL/GenBank/DDBJ whole genome shotgun (WGS) entry which is preliminary data.</text>
</comment>
<proteinExistence type="predicted"/>
<evidence type="ECO:0000313" key="2">
    <source>
        <dbReference type="Proteomes" id="UP001139981"/>
    </source>
</evidence>
<evidence type="ECO:0000313" key="1">
    <source>
        <dbReference type="EMBL" id="KAJ2899649.1"/>
    </source>
</evidence>
<gene>
    <name evidence="1" type="ORF">IWW38_000893</name>
</gene>
<protein>
    <submittedName>
        <fullName evidence="1">Uncharacterized protein</fullName>
    </submittedName>
</protein>